<keyword evidence="1" id="KW-1133">Transmembrane helix</keyword>
<organism evidence="2 3">
    <name type="scientific">Endozoicomonas elysicola</name>
    <dbReference type="NCBI Taxonomy" id="305900"/>
    <lineage>
        <taxon>Bacteria</taxon>
        <taxon>Pseudomonadati</taxon>
        <taxon>Pseudomonadota</taxon>
        <taxon>Gammaproteobacteria</taxon>
        <taxon>Oceanospirillales</taxon>
        <taxon>Endozoicomonadaceae</taxon>
        <taxon>Endozoicomonas</taxon>
    </lineage>
</organism>
<feature type="transmembrane region" description="Helical" evidence="1">
    <location>
        <begin position="7"/>
        <end position="31"/>
    </location>
</feature>
<proteinExistence type="predicted"/>
<sequence length="694" mass="76710">MPTKRRLLLNPVALVSYLLIGGLFLVGWLWFSQVSDRVLTRLNQQTGQLFIDKDIAFDPWQRTLSVNDVEFEAQGIQLRAERLSFVLNYRHWWGPWLGENIESLSAIELDSANIAIDPNLTVYALPNWFQVLSVNSGRLSVTGIVHSLGFDQLTLTKEDGNRLKIQLDSHNAENWNFAGSYQVSEGLLSGELQLADLSLSTLAKAVPLNVLPALDNELLSNDRLSGTMSAALSLSWDKRDGLILKGNAEGQSGQLLLSGKLSGRLSGMSAEWQQWQLNNALFVANDPGQSTAELSVSGLDLRVPETVTGEVLRFPVQLQQTLPAVVTSLSINDSRLELERGHSPWIFENVNGSLVAMPASKKGKEKAIWKYQANAALANVGNVQLSGRLSNSDNDFTFQLNKARLAGPLKQYSVFAGYTMQGTRFDLSYSSQKHAGQVDISHWQSKKVSTGSPVSSINLLKALITDASGKAVIPFSIKPGKSDTPLPKRIYLAVGQRVMTIASEPFDYLSHSTGHVLKPELHHEAGKATLTELSLTNLQHLKKVLAQRPELTLLVDVNVSESQDGPELSRHELEEALQELYSATSSAEPSDAASIPPKVRATLMEQMYLATRQHQKIPEVGAQSPEQRVQKAEQWLLKNWPKAPDQIGKLQKARFDYLKKEMDRIGIDSGRVELTLSSSSEQKENEPYSLITLH</sequence>
<dbReference type="RefSeq" id="WP_020584815.1">
    <property type="nucleotide sequence ID" value="NZ_JOJP01000001.1"/>
</dbReference>
<keyword evidence="3" id="KW-1185">Reference proteome</keyword>
<comment type="caution">
    <text evidence="2">The sequence shown here is derived from an EMBL/GenBank/DDBJ whole genome shotgun (WGS) entry which is preliminary data.</text>
</comment>
<evidence type="ECO:0008006" key="4">
    <source>
        <dbReference type="Google" id="ProtNLM"/>
    </source>
</evidence>
<keyword evidence="1" id="KW-0812">Transmembrane</keyword>
<dbReference type="AlphaFoldDB" id="A0A081KE92"/>
<evidence type="ECO:0000313" key="3">
    <source>
        <dbReference type="Proteomes" id="UP000027997"/>
    </source>
</evidence>
<name>A0A081KE92_9GAMM</name>
<accession>A0A081KE92</accession>
<protein>
    <recommendedName>
        <fullName evidence="4">DUF748 domain-containing protein</fullName>
    </recommendedName>
</protein>
<keyword evidence="1" id="KW-0472">Membrane</keyword>
<dbReference type="EMBL" id="JOJP01000001">
    <property type="protein sequence ID" value="KEI72468.1"/>
    <property type="molecule type" value="Genomic_DNA"/>
</dbReference>
<dbReference type="Proteomes" id="UP000027997">
    <property type="component" value="Unassembled WGS sequence"/>
</dbReference>
<reference evidence="2 3" key="1">
    <citation type="submission" date="2014-06" db="EMBL/GenBank/DDBJ databases">
        <title>Whole Genome Sequences of Three Symbiotic Endozoicomonas Bacteria.</title>
        <authorList>
            <person name="Neave M.J."/>
            <person name="Apprill A."/>
            <person name="Voolstra C.R."/>
        </authorList>
    </citation>
    <scope>NUCLEOTIDE SEQUENCE [LARGE SCALE GENOMIC DNA]</scope>
    <source>
        <strain evidence="2 3">DSM 22380</strain>
    </source>
</reference>
<dbReference type="eggNOG" id="ENOG5030IPC">
    <property type="taxonomic scope" value="Bacteria"/>
</dbReference>
<evidence type="ECO:0000256" key="1">
    <source>
        <dbReference type="SAM" id="Phobius"/>
    </source>
</evidence>
<gene>
    <name evidence="2" type="ORF">GV64_18585</name>
</gene>
<evidence type="ECO:0000313" key="2">
    <source>
        <dbReference type="EMBL" id="KEI72468.1"/>
    </source>
</evidence>